<keyword evidence="24" id="KW-1185">Reference proteome</keyword>
<name>A0ABW8PB07_9FLAO</name>
<keyword evidence="10" id="KW-0547">Nucleotide-binding</keyword>
<sequence length="405" mass="45744">MTYQETIQWMFEQLPMYQQQGATAYKKDLTNTILLANHLGNPEKKIKTIHVAGTNGKGSTSSMLASILQEAGYKVGLYTSPHLKDYRERIRINGVVIAENYVVDFIQNNKSFLEQHHLSFFEMTVGLAFQYFTDQKVDVAVIEVGLGGRLDSTNIITPLVSVITNIGRDHIQFLGHTFDAIATEKAGIIKQAIPVVIGEYLPETKTVFLNKAKKENSAIYFASDTVFKEYDCGLLGDYQKQNKKTVLQTIEILKEYFIITEKQIEKGLLNVVKNTGLLGRWQQLNSNPKVICDTAHNSHGLKIVLNQLQKESYHRLFFILGVVNDKDLDDILPLFPKNAYYIFTKPNVQRGLDPEKLKISAESYGLIYNELVDSVSESYKRVKELATPEDLVYIGGSTFVVAEII</sequence>
<comment type="catalytic activity">
    <reaction evidence="17">
        <text>(6S)-5,6,7,8-tetrahydrofolyl-(gamma-L-Glu)(n) + L-glutamate + ATP = (6S)-5,6,7,8-tetrahydrofolyl-(gamma-L-Glu)(n+1) + ADP + phosphate + H(+)</text>
        <dbReference type="Rhea" id="RHEA:10580"/>
        <dbReference type="Rhea" id="RHEA-COMP:14738"/>
        <dbReference type="Rhea" id="RHEA-COMP:14740"/>
        <dbReference type="ChEBI" id="CHEBI:15378"/>
        <dbReference type="ChEBI" id="CHEBI:29985"/>
        <dbReference type="ChEBI" id="CHEBI:30616"/>
        <dbReference type="ChEBI" id="CHEBI:43474"/>
        <dbReference type="ChEBI" id="CHEBI:141005"/>
        <dbReference type="ChEBI" id="CHEBI:456216"/>
        <dbReference type="EC" id="6.3.2.17"/>
    </reaction>
</comment>
<dbReference type="Pfam" id="PF08245">
    <property type="entry name" value="Mur_ligase_M"/>
    <property type="match status" value="1"/>
</dbReference>
<evidence type="ECO:0000256" key="12">
    <source>
        <dbReference type="ARBA" id="ARBA00022842"/>
    </source>
</evidence>
<dbReference type="RefSeq" id="WP_088397798.1">
    <property type="nucleotide sequence ID" value="NZ_JAZGZP010000018.1"/>
</dbReference>
<dbReference type="PROSITE" id="PS01011">
    <property type="entry name" value="FOLYLPOLYGLU_SYNT_1"/>
    <property type="match status" value="1"/>
</dbReference>
<comment type="caution">
    <text evidence="23">The sequence shown here is derived from an EMBL/GenBank/DDBJ whole genome shotgun (WGS) entry which is preliminary data.</text>
</comment>
<evidence type="ECO:0000256" key="13">
    <source>
        <dbReference type="ARBA" id="ARBA00022909"/>
    </source>
</evidence>
<dbReference type="PIRSF" id="PIRSF001563">
    <property type="entry name" value="Folylpolyglu_synth"/>
    <property type="match status" value="1"/>
</dbReference>
<evidence type="ECO:0000256" key="5">
    <source>
        <dbReference type="ARBA" id="ARBA00013023"/>
    </source>
</evidence>
<evidence type="ECO:0000256" key="16">
    <source>
        <dbReference type="ARBA" id="ARBA00032510"/>
    </source>
</evidence>
<dbReference type="InterPro" id="IPR004101">
    <property type="entry name" value="Mur_ligase_C"/>
</dbReference>
<dbReference type="InterPro" id="IPR036615">
    <property type="entry name" value="Mur_ligase_C_dom_sf"/>
</dbReference>
<evidence type="ECO:0000256" key="19">
    <source>
        <dbReference type="ARBA" id="ARBA00049035"/>
    </source>
</evidence>
<dbReference type="PANTHER" id="PTHR11136">
    <property type="entry name" value="FOLYLPOLYGLUTAMATE SYNTHASE-RELATED"/>
    <property type="match status" value="1"/>
</dbReference>
<keyword evidence="11" id="KW-0067">ATP-binding</keyword>
<accession>A0ABW8PB07</accession>
<feature type="domain" description="Mur ligase C-terminal" evidence="21">
    <location>
        <begin position="279"/>
        <end position="397"/>
    </location>
</feature>
<dbReference type="Gene3D" id="3.90.190.20">
    <property type="entry name" value="Mur ligase, C-terminal domain"/>
    <property type="match status" value="1"/>
</dbReference>
<dbReference type="PROSITE" id="PS01012">
    <property type="entry name" value="FOLYLPOLYGLU_SYNT_2"/>
    <property type="match status" value="1"/>
</dbReference>
<evidence type="ECO:0000256" key="4">
    <source>
        <dbReference type="ARBA" id="ARBA00008276"/>
    </source>
</evidence>
<reference evidence="23 24" key="1">
    <citation type="submission" date="2024-02" db="EMBL/GenBank/DDBJ databases">
        <title>Comparative Genomic Analysis of Flavobacterium Species Causing Columnaris Disease of Freshwater Fish in Thailand: Insights into Virulence and Resistance Mechanisms.</title>
        <authorList>
            <person name="Nguyen D."/>
            <person name="Chokmangmeepisarn P."/>
            <person name="Khianchaikhan K."/>
            <person name="Morishita M."/>
            <person name="Bunnoy A."/>
            <person name="Rodkhum C."/>
        </authorList>
    </citation>
    <scope>NUCLEOTIDE SEQUENCE [LARGE SCALE GENOMIC DNA]</scope>
    <source>
        <strain evidence="23 24">CNRT2201</strain>
    </source>
</reference>
<evidence type="ECO:0000256" key="3">
    <source>
        <dbReference type="ARBA" id="ARBA00005150"/>
    </source>
</evidence>
<dbReference type="PANTHER" id="PTHR11136:SF0">
    <property type="entry name" value="DIHYDROFOLATE SYNTHETASE-RELATED"/>
    <property type="match status" value="1"/>
</dbReference>
<dbReference type="NCBIfam" id="TIGR01499">
    <property type="entry name" value="folC"/>
    <property type="match status" value="1"/>
</dbReference>
<dbReference type="Pfam" id="PF02875">
    <property type="entry name" value="Mur_ligase_C"/>
    <property type="match status" value="1"/>
</dbReference>
<evidence type="ECO:0000256" key="9">
    <source>
        <dbReference type="ARBA" id="ARBA00022723"/>
    </source>
</evidence>
<evidence type="ECO:0000256" key="2">
    <source>
        <dbReference type="ARBA" id="ARBA00004799"/>
    </source>
</evidence>
<dbReference type="Proteomes" id="UP001621706">
    <property type="component" value="Unassembled WGS sequence"/>
</dbReference>
<evidence type="ECO:0000256" key="18">
    <source>
        <dbReference type="ARBA" id="ARBA00047808"/>
    </source>
</evidence>
<dbReference type="InterPro" id="IPR013221">
    <property type="entry name" value="Mur_ligase_cen"/>
</dbReference>
<dbReference type="EC" id="6.3.2.17" evidence="6"/>
<evidence type="ECO:0000256" key="17">
    <source>
        <dbReference type="ARBA" id="ARBA00047493"/>
    </source>
</evidence>
<dbReference type="InterPro" id="IPR036565">
    <property type="entry name" value="Mur-like_cat_sf"/>
</dbReference>
<proteinExistence type="inferred from homology"/>
<protein>
    <recommendedName>
        <fullName evidence="7">Dihydrofolate synthase/folylpolyglutamate synthase</fullName>
        <ecNumber evidence="5">6.3.2.12</ecNumber>
        <ecNumber evidence="6">6.3.2.17</ecNumber>
    </recommendedName>
    <alternativeName>
        <fullName evidence="16">Folylpoly-gamma-glutamate synthetase-dihydrofolate synthetase</fullName>
    </alternativeName>
    <alternativeName>
        <fullName evidence="14">Folylpolyglutamate synthetase</fullName>
    </alternativeName>
    <alternativeName>
        <fullName evidence="15">Tetrahydrofolylpolyglutamate synthase</fullName>
    </alternativeName>
</protein>
<keyword evidence="13" id="KW-0289">Folate biosynthesis</keyword>
<comment type="function">
    <text evidence="1">Functions in two distinct reactions of the de novo folate biosynthetic pathway. Catalyzes the addition of a glutamate residue to dihydropteroate (7,8-dihydropteroate or H2Pte) to form dihydrofolate (7,8-dihydrofolate monoglutamate or H2Pte-Glu). Also catalyzes successive additions of L-glutamate to tetrahydrofolate or 10-formyltetrahydrofolate or 5,10-methylenetetrahydrofolate, leading to folylpolyglutamate derivatives.</text>
</comment>
<evidence type="ECO:0000259" key="22">
    <source>
        <dbReference type="Pfam" id="PF08245"/>
    </source>
</evidence>
<comment type="catalytic activity">
    <reaction evidence="18">
        <text>10-formyltetrahydrofolyl-(gamma-L-Glu)(n) + L-glutamate + ATP = 10-formyltetrahydrofolyl-(gamma-L-Glu)(n+1) + ADP + phosphate + H(+)</text>
        <dbReference type="Rhea" id="RHEA:51904"/>
        <dbReference type="Rhea" id="RHEA-COMP:13088"/>
        <dbReference type="Rhea" id="RHEA-COMP:14300"/>
        <dbReference type="ChEBI" id="CHEBI:15378"/>
        <dbReference type="ChEBI" id="CHEBI:29985"/>
        <dbReference type="ChEBI" id="CHEBI:30616"/>
        <dbReference type="ChEBI" id="CHEBI:43474"/>
        <dbReference type="ChEBI" id="CHEBI:134413"/>
        <dbReference type="ChEBI" id="CHEBI:456216"/>
        <dbReference type="EC" id="6.3.2.17"/>
    </reaction>
</comment>
<dbReference type="Gene3D" id="3.40.1190.10">
    <property type="entry name" value="Mur-like, catalytic domain"/>
    <property type="match status" value="1"/>
</dbReference>
<evidence type="ECO:0000256" key="14">
    <source>
        <dbReference type="ARBA" id="ARBA00030048"/>
    </source>
</evidence>
<dbReference type="GO" id="GO:0016874">
    <property type="term" value="F:ligase activity"/>
    <property type="evidence" value="ECO:0007669"/>
    <property type="project" value="UniProtKB-KW"/>
</dbReference>
<dbReference type="SUPFAM" id="SSF53623">
    <property type="entry name" value="MurD-like peptide ligases, catalytic domain"/>
    <property type="match status" value="1"/>
</dbReference>
<evidence type="ECO:0000313" key="23">
    <source>
        <dbReference type="EMBL" id="MFK7001633.1"/>
    </source>
</evidence>
<comment type="pathway">
    <text evidence="3">Cofactor biosynthesis; tetrahydrofolylpolyglutamate biosynthesis.</text>
</comment>
<keyword evidence="8 23" id="KW-0436">Ligase</keyword>
<gene>
    <name evidence="23" type="ORF">V3I07_12085</name>
</gene>
<organism evidence="23 24">
    <name type="scientific">Flavobacterium oreochromis</name>
    <dbReference type="NCBI Taxonomy" id="2906078"/>
    <lineage>
        <taxon>Bacteria</taxon>
        <taxon>Pseudomonadati</taxon>
        <taxon>Bacteroidota</taxon>
        <taxon>Flavobacteriia</taxon>
        <taxon>Flavobacteriales</taxon>
        <taxon>Flavobacteriaceae</taxon>
        <taxon>Flavobacterium</taxon>
    </lineage>
</organism>
<evidence type="ECO:0000256" key="15">
    <source>
        <dbReference type="ARBA" id="ARBA00030592"/>
    </source>
</evidence>
<dbReference type="SUPFAM" id="SSF53244">
    <property type="entry name" value="MurD-like peptide ligases, peptide-binding domain"/>
    <property type="match status" value="1"/>
</dbReference>
<comment type="pathway">
    <text evidence="2">Cofactor biosynthesis; tetrahydrofolate biosynthesis; 7,8-dihydrofolate from 2-amino-4-hydroxy-6-hydroxymethyl-7,8-dihydropteridine diphosphate and 4-aminobenzoate: step 2/2.</text>
</comment>
<evidence type="ECO:0000256" key="7">
    <source>
        <dbReference type="ARBA" id="ARBA00019357"/>
    </source>
</evidence>
<evidence type="ECO:0000256" key="10">
    <source>
        <dbReference type="ARBA" id="ARBA00022741"/>
    </source>
</evidence>
<feature type="domain" description="Mur ligase central" evidence="22">
    <location>
        <begin position="51"/>
        <end position="221"/>
    </location>
</feature>
<dbReference type="InterPro" id="IPR001645">
    <property type="entry name" value="Folylpolyglutamate_synth"/>
</dbReference>
<evidence type="ECO:0000256" key="6">
    <source>
        <dbReference type="ARBA" id="ARBA00013025"/>
    </source>
</evidence>
<dbReference type="InterPro" id="IPR018109">
    <property type="entry name" value="Folylpolyglutamate_synth_CS"/>
</dbReference>
<comment type="catalytic activity">
    <reaction evidence="20">
        <text>7,8-dihydropteroate + L-glutamate + ATP = 7,8-dihydrofolate + ADP + phosphate + H(+)</text>
        <dbReference type="Rhea" id="RHEA:23584"/>
        <dbReference type="ChEBI" id="CHEBI:15378"/>
        <dbReference type="ChEBI" id="CHEBI:17839"/>
        <dbReference type="ChEBI" id="CHEBI:29985"/>
        <dbReference type="ChEBI" id="CHEBI:30616"/>
        <dbReference type="ChEBI" id="CHEBI:43474"/>
        <dbReference type="ChEBI" id="CHEBI:57451"/>
        <dbReference type="ChEBI" id="CHEBI:456216"/>
        <dbReference type="EC" id="6.3.2.12"/>
    </reaction>
</comment>
<keyword evidence="12" id="KW-0460">Magnesium</keyword>
<keyword evidence="9" id="KW-0479">Metal-binding</keyword>
<dbReference type="EC" id="6.3.2.12" evidence="5"/>
<dbReference type="EMBL" id="JAZGZP010000018">
    <property type="protein sequence ID" value="MFK7001633.1"/>
    <property type="molecule type" value="Genomic_DNA"/>
</dbReference>
<evidence type="ECO:0000256" key="1">
    <source>
        <dbReference type="ARBA" id="ARBA00002714"/>
    </source>
</evidence>
<evidence type="ECO:0000256" key="20">
    <source>
        <dbReference type="ARBA" id="ARBA00049161"/>
    </source>
</evidence>
<evidence type="ECO:0000313" key="24">
    <source>
        <dbReference type="Proteomes" id="UP001621706"/>
    </source>
</evidence>
<evidence type="ECO:0000256" key="11">
    <source>
        <dbReference type="ARBA" id="ARBA00022840"/>
    </source>
</evidence>
<comment type="catalytic activity">
    <reaction evidence="19">
        <text>(6R)-5,10-methylenetetrahydrofolyl-(gamma-L-Glu)(n) + L-glutamate + ATP = (6R)-5,10-methylenetetrahydrofolyl-(gamma-L-Glu)(n+1) + ADP + phosphate + H(+)</text>
        <dbReference type="Rhea" id="RHEA:51912"/>
        <dbReference type="Rhea" id="RHEA-COMP:13257"/>
        <dbReference type="Rhea" id="RHEA-COMP:13258"/>
        <dbReference type="ChEBI" id="CHEBI:15378"/>
        <dbReference type="ChEBI" id="CHEBI:29985"/>
        <dbReference type="ChEBI" id="CHEBI:30616"/>
        <dbReference type="ChEBI" id="CHEBI:43474"/>
        <dbReference type="ChEBI" id="CHEBI:136572"/>
        <dbReference type="ChEBI" id="CHEBI:456216"/>
        <dbReference type="EC" id="6.3.2.17"/>
    </reaction>
</comment>
<evidence type="ECO:0000256" key="8">
    <source>
        <dbReference type="ARBA" id="ARBA00022598"/>
    </source>
</evidence>
<evidence type="ECO:0000259" key="21">
    <source>
        <dbReference type="Pfam" id="PF02875"/>
    </source>
</evidence>
<comment type="similarity">
    <text evidence="4">Belongs to the folylpolyglutamate synthase family.</text>
</comment>